<feature type="compositionally biased region" description="Polar residues" evidence="1">
    <location>
        <begin position="30"/>
        <end position="44"/>
    </location>
</feature>
<feature type="compositionally biased region" description="Basic and acidic residues" evidence="1">
    <location>
        <begin position="16"/>
        <end position="29"/>
    </location>
</feature>
<feature type="region of interest" description="Disordered" evidence="1">
    <location>
        <begin position="1"/>
        <end position="44"/>
    </location>
</feature>
<name>A0AAE0D3W5_COLKA</name>
<evidence type="ECO:0000256" key="1">
    <source>
        <dbReference type="SAM" id="MobiDB-lite"/>
    </source>
</evidence>
<protein>
    <submittedName>
        <fullName evidence="2">Uncharacterized protein</fullName>
    </submittedName>
</protein>
<dbReference type="Proteomes" id="UP001281614">
    <property type="component" value="Unassembled WGS sequence"/>
</dbReference>
<dbReference type="EMBL" id="VYYT01000345">
    <property type="protein sequence ID" value="KAK2740834.1"/>
    <property type="molecule type" value="Genomic_DNA"/>
</dbReference>
<accession>A0AAE0D3W5</accession>
<evidence type="ECO:0000313" key="2">
    <source>
        <dbReference type="EMBL" id="KAK2740834.1"/>
    </source>
</evidence>
<keyword evidence="3" id="KW-1185">Reference proteome</keyword>
<sequence>MDSDEKRRHSWNGRLHVPDRDPMPRDSRPTSKTTALSHGSSGASTASISLFWLAATSLSAGLSSAPEDAELSAVTKPVTVISHGNSIIISLSVLSNHRFWLPTTAPLCFKEDRSSIIAKTPRQ</sequence>
<reference evidence="2" key="1">
    <citation type="submission" date="2023-02" db="EMBL/GenBank/DDBJ databases">
        <title>Colletotrichum kahawae CIFC_Que2 genome sequencing and assembly.</title>
        <authorList>
            <person name="Baroncelli R."/>
        </authorList>
    </citation>
    <scope>NUCLEOTIDE SEQUENCE</scope>
    <source>
        <strain evidence="2">CIFC_Que2</strain>
    </source>
</reference>
<gene>
    <name evidence="2" type="ORF">CKAH01_07112</name>
</gene>
<organism evidence="2 3">
    <name type="scientific">Colletotrichum kahawae</name>
    <name type="common">Coffee berry disease fungus</name>
    <dbReference type="NCBI Taxonomy" id="34407"/>
    <lineage>
        <taxon>Eukaryota</taxon>
        <taxon>Fungi</taxon>
        <taxon>Dikarya</taxon>
        <taxon>Ascomycota</taxon>
        <taxon>Pezizomycotina</taxon>
        <taxon>Sordariomycetes</taxon>
        <taxon>Hypocreomycetidae</taxon>
        <taxon>Glomerellales</taxon>
        <taxon>Glomerellaceae</taxon>
        <taxon>Colletotrichum</taxon>
        <taxon>Colletotrichum gloeosporioides species complex</taxon>
    </lineage>
</organism>
<comment type="caution">
    <text evidence="2">The sequence shown here is derived from an EMBL/GenBank/DDBJ whole genome shotgun (WGS) entry which is preliminary data.</text>
</comment>
<evidence type="ECO:0000313" key="3">
    <source>
        <dbReference type="Proteomes" id="UP001281614"/>
    </source>
</evidence>
<dbReference type="AlphaFoldDB" id="A0AAE0D3W5"/>
<proteinExistence type="predicted"/>